<protein>
    <submittedName>
        <fullName evidence="1">Uncharacterized protein</fullName>
    </submittedName>
</protein>
<keyword evidence="2" id="KW-1185">Reference proteome</keyword>
<organism evidence="1 2">
    <name type="scientific">Trichonephila clavata</name>
    <name type="common">Joro spider</name>
    <name type="synonym">Nephila clavata</name>
    <dbReference type="NCBI Taxonomy" id="2740835"/>
    <lineage>
        <taxon>Eukaryota</taxon>
        <taxon>Metazoa</taxon>
        <taxon>Ecdysozoa</taxon>
        <taxon>Arthropoda</taxon>
        <taxon>Chelicerata</taxon>
        <taxon>Arachnida</taxon>
        <taxon>Araneae</taxon>
        <taxon>Araneomorphae</taxon>
        <taxon>Entelegynae</taxon>
        <taxon>Araneoidea</taxon>
        <taxon>Nephilidae</taxon>
        <taxon>Trichonephila</taxon>
    </lineage>
</organism>
<comment type="caution">
    <text evidence="1">The sequence shown here is derived from an EMBL/GenBank/DDBJ whole genome shotgun (WGS) entry which is preliminary data.</text>
</comment>
<name>A0A8X6HG93_TRICU</name>
<reference evidence="1" key="1">
    <citation type="submission" date="2020-07" db="EMBL/GenBank/DDBJ databases">
        <title>Multicomponent nature underlies the extraordinary mechanical properties of spider dragline silk.</title>
        <authorList>
            <person name="Kono N."/>
            <person name="Nakamura H."/>
            <person name="Mori M."/>
            <person name="Yoshida Y."/>
            <person name="Ohtoshi R."/>
            <person name="Malay A.D."/>
            <person name="Moran D.A.P."/>
            <person name="Tomita M."/>
            <person name="Numata K."/>
            <person name="Arakawa K."/>
        </authorList>
    </citation>
    <scope>NUCLEOTIDE SEQUENCE</scope>
</reference>
<gene>
    <name evidence="1" type="ORF">TNCT_535461</name>
</gene>
<proteinExistence type="predicted"/>
<sequence length="40" mass="4718">MECVAGGHNELIEKWNEECMIPVLGTEILRRTRVSYLDRR</sequence>
<evidence type="ECO:0000313" key="2">
    <source>
        <dbReference type="Proteomes" id="UP000887116"/>
    </source>
</evidence>
<evidence type="ECO:0000313" key="1">
    <source>
        <dbReference type="EMBL" id="GFQ86049.1"/>
    </source>
</evidence>
<accession>A0A8X6HG93</accession>
<dbReference type="Proteomes" id="UP000887116">
    <property type="component" value="Unassembled WGS sequence"/>
</dbReference>
<dbReference type="AlphaFoldDB" id="A0A8X6HG93"/>
<feature type="non-terminal residue" evidence="1">
    <location>
        <position position="40"/>
    </location>
</feature>
<dbReference type="EMBL" id="BMAO01013071">
    <property type="protein sequence ID" value="GFQ86049.1"/>
    <property type="molecule type" value="Genomic_DNA"/>
</dbReference>